<evidence type="ECO:0000256" key="3">
    <source>
        <dbReference type="HAMAP-Rule" id="MF_00272"/>
    </source>
</evidence>
<dbReference type="InterPro" id="IPR000089">
    <property type="entry name" value="Biotin_lipoyl"/>
</dbReference>
<dbReference type="SUPFAM" id="SSF51230">
    <property type="entry name" value="Single hybrid motif"/>
    <property type="match status" value="1"/>
</dbReference>
<comment type="function">
    <text evidence="3">The glycine cleavage system catalyzes the degradation of glycine. The H protein shuttles the methylamine group of glycine from the P protein to the T protein.</text>
</comment>
<feature type="domain" description="Lipoyl-binding" evidence="4">
    <location>
        <begin position="27"/>
        <end position="109"/>
    </location>
</feature>
<dbReference type="EMBL" id="FXUG01000001">
    <property type="protein sequence ID" value="SMP39990.1"/>
    <property type="molecule type" value="Genomic_DNA"/>
</dbReference>
<dbReference type="HAMAP" id="MF_00272">
    <property type="entry name" value="GcvH"/>
    <property type="match status" value="1"/>
</dbReference>
<evidence type="ECO:0000313" key="6">
    <source>
        <dbReference type="Proteomes" id="UP001158067"/>
    </source>
</evidence>
<evidence type="ECO:0000313" key="5">
    <source>
        <dbReference type="EMBL" id="SMP39990.1"/>
    </source>
</evidence>
<dbReference type="InterPro" id="IPR033753">
    <property type="entry name" value="GCV_H/Fam206"/>
</dbReference>
<dbReference type="CDD" id="cd06848">
    <property type="entry name" value="GCS_H"/>
    <property type="match status" value="1"/>
</dbReference>
<sequence length="132" mass="14463">MSRDVSKLHYAETHEWVDVQEEGGDRIATVGISAFAIAQLNDLVYMDLPEVGRKLAAGDEFGEVESVKAVSPLYSPVAGEVVAVHSELPDNLDNLNEDPYDFGWVMKLKMEGDLPDSLMDNAAYEKQCSEAG</sequence>
<evidence type="ECO:0000256" key="1">
    <source>
        <dbReference type="ARBA" id="ARBA00009249"/>
    </source>
</evidence>
<comment type="similarity">
    <text evidence="1 3">Belongs to the GcvH family.</text>
</comment>
<dbReference type="PROSITE" id="PS50968">
    <property type="entry name" value="BIOTINYL_LIPOYL"/>
    <property type="match status" value="1"/>
</dbReference>
<comment type="caution">
    <text evidence="5">The sequence shown here is derived from an EMBL/GenBank/DDBJ whole genome shotgun (WGS) entry which is preliminary data.</text>
</comment>
<dbReference type="PANTHER" id="PTHR11715">
    <property type="entry name" value="GLYCINE CLEAVAGE SYSTEM H PROTEIN"/>
    <property type="match status" value="1"/>
</dbReference>
<dbReference type="InterPro" id="IPR017453">
    <property type="entry name" value="GCV_H_sub"/>
</dbReference>
<dbReference type="InterPro" id="IPR011053">
    <property type="entry name" value="Single_hybrid_motif"/>
</dbReference>
<dbReference type="PROSITE" id="PS00189">
    <property type="entry name" value="LIPOYL"/>
    <property type="match status" value="1"/>
</dbReference>
<dbReference type="InterPro" id="IPR002930">
    <property type="entry name" value="GCV_H"/>
</dbReference>
<comment type="cofactor">
    <cofactor evidence="3">
        <name>(R)-lipoate</name>
        <dbReference type="ChEBI" id="CHEBI:83088"/>
    </cofactor>
    <text evidence="3">Binds 1 lipoyl cofactor covalently.</text>
</comment>
<dbReference type="InterPro" id="IPR003016">
    <property type="entry name" value="2-oxoA_DH_lipoyl-BS"/>
</dbReference>
<evidence type="ECO:0000259" key="4">
    <source>
        <dbReference type="PROSITE" id="PS50968"/>
    </source>
</evidence>
<dbReference type="RefSeq" id="WP_283430629.1">
    <property type="nucleotide sequence ID" value="NZ_FXUG01000001.1"/>
</dbReference>
<dbReference type="Gene3D" id="2.40.50.100">
    <property type="match status" value="1"/>
</dbReference>
<dbReference type="PANTHER" id="PTHR11715:SF3">
    <property type="entry name" value="GLYCINE CLEAVAGE SYSTEM H PROTEIN-RELATED"/>
    <property type="match status" value="1"/>
</dbReference>
<keyword evidence="2 3" id="KW-0450">Lipoyl</keyword>
<accession>A0ABY1PNR4</accession>
<dbReference type="Pfam" id="PF01597">
    <property type="entry name" value="GCV_H"/>
    <property type="match status" value="1"/>
</dbReference>
<dbReference type="Proteomes" id="UP001158067">
    <property type="component" value="Unassembled WGS sequence"/>
</dbReference>
<organism evidence="5 6">
    <name type="scientific">Neorhodopirellula lusitana</name>
    <dbReference type="NCBI Taxonomy" id="445327"/>
    <lineage>
        <taxon>Bacteria</taxon>
        <taxon>Pseudomonadati</taxon>
        <taxon>Planctomycetota</taxon>
        <taxon>Planctomycetia</taxon>
        <taxon>Pirellulales</taxon>
        <taxon>Pirellulaceae</taxon>
        <taxon>Neorhodopirellula</taxon>
    </lineage>
</organism>
<name>A0ABY1PNR4_9BACT</name>
<keyword evidence="6" id="KW-1185">Reference proteome</keyword>
<protein>
    <recommendedName>
        <fullName evidence="3">Glycine cleavage system H protein</fullName>
    </recommendedName>
</protein>
<gene>
    <name evidence="3" type="primary">gcvH</name>
    <name evidence="5" type="ORF">SAMN06265222_101391</name>
</gene>
<dbReference type="NCBIfam" id="TIGR00527">
    <property type="entry name" value="gcvH"/>
    <property type="match status" value="1"/>
</dbReference>
<comment type="subunit">
    <text evidence="3">The glycine cleavage system is composed of four proteins: P, T, L and H.</text>
</comment>
<dbReference type="NCBIfam" id="NF002270">
    <property type="entry name" value="PRK01202.1"/>
    <property type="match status" value="1"/>
</dbReference>
<feature type="modified residue" description="N6-lipoyllysine" evidence="3">
    <location>
        <position position="68"/>
    </location>
</feature>
<proteinExistence type="inferred from homology"/>
<evidence type="ECO:0000256" key="2">
    <source>
        <dbReference type="ARBA" id="ARBA00022823"/>
    </source>
</evidence>
<reference evidence="5 6" key="1">
    <citation type="submission" date="2017-05" db="EMBL/GenBank/DDBJ databases">
        <authorList>
            <person name="Varghese N."/>
            <person name="Submissions S."/>
        </authorList>
    </citation>
    <scope>NUCLEOTIDE SEQUENCE [LARGE SCALE GENOMIC DNA]</scope>
    <source>
        <strain evidence="5 6">DSM 25457</strain>
    </source>
</reference>